<dbReference type="Proteomes" id="UP000640489">
    <property type="component" value="Unassembled WGS sequence"/>
</dbReference>
<dbReference type="RefSeq" id="WP_194707501.1">
    <property type="nucleotide sequence ID" value="NZ_JADKPN010000008.1"/>
</dbReference>
<dbReference type="GO" id="GO:0008934">
    <property type="term" value="F:inositol monophosphate 1-phosphatase activity"/>
    <property type="evidence" value="ECO:0007669"/>
    <property type="project" value="TreeGrafter"/>
</dbReference>
<reference evidence="5" key="1">
    <citation type="submission" date="2020-11" db="EMBL/GenBank/DDBJ databases">
        <title>Nocardioides sp. nov., isolated from Soil of Cynanchum wilfordii Hemsley rhizosphere.</title>
        <authorList>
            <person name="Lee J.-S."/>
            <person name="Suh M.K."/>
            <person name="Kim J.-S."/>
        </authorList>
    </citation>
    <scope>NUCLEOTIDE SEQUENCE</scope>
    <source>
        <strain evidence="5">KCTC 19275</strain>
    </source>
</reference>
<protein>
    <submittedName>
        <fullName evidence="5">Inositol monophosphatase</fullName>
    </submittedName>
</protein>
<dbReference type="InterPro" id="IPR020583">
    <property type="entry name" value="Inositol_monoP_metal-BS"/>
</dbReference>
<feature type="binding site" evidence="4">
    <location>
        <position position="66"/>
    </location>
    <ligand>
        <name>Mg(2+)</name>
        <dbReference type="ChEBI" id="CHEBI:18420"/>
        <label>1</label>
        <note>catalytic</note>
    </ligand>
</feature>
<dbReference type="GO" id="GO:0007165">
    <property type="term" value="P:signal transduction"/>
    <property type="evidence" value="ECO:0007669"/>
    <property type="project" value="TreeGrafter"/>
</dbReference>
<dbReference type="PRINTS" id="PR00377">
    <property type="entry name" value="IMPHPHTASES"/>
</dbReference>
<dbReference type="EMBL" id="JADKPN010000008">
    <property type="protein sequence ID" value="MBF4764334.1"/>
    <property type="molecule type" value="Genomic_DNA"/>
</dbReference>
<evidence type="ECO:0000256" key="1">
    <source>
        <dbReference type="ARBA" id="ARBA00022723"/>
    </source>
</evidence>
<dbReference type="GO" id="GO:0006020">
    <property type="term" value="P:inositol metabolic process"/>
    <property type="evidence" value="ECO:0007669"/>
    <property type="project" value="TreeGrafter"/>
</dbReference>
<evidence type="ECO:0000256" key="2">
    <source>
        <dbReference type="ARBA" id="ARBA00022801"/>
    </source>
</evidence>
<dbReference type="Gene3D" id="3.40.190.80">
    <property type="match status" value="1"/>
</dbReference>
<dbReference type="SUPFAM" id="SSF56655">
    <property type="entry name" value="Carbohydrate phosphatase"/>
    <property type="match status" value="1"/>
</dbReference>
<evidence type="ECO:0000256" key="3">
    <source>
        <dbReference type="ARBA" id="ARBA00022842"/>
    </source>
</evidence>
<keyword evidence="3 4" id="KW-0460">Magnesium</keyword>
<keyword evidence="2" id="KW-0378">Hydrolase</keyword>
<organism evidence="5 6">
    <name type="scientific">Nocardioides islandensis</name>
    <dbReference type="NCBI Taxonomy" id="433663"/>
    <lineage>
        <taxon>Bacteria</taxon>
        <taxon>Bacillati</taxon>
        <taxon>Actinomycetota</taxon>
        <taxon>Actinomycetes</taxon>
        <taxon>Propionibacteriales</taxon>
        <taxon>Nocardioidaceae</taxon>
        <taxon>Nocardioides</taxon>
    </lineage>
</organism>
<keyword evidence="1 4" id="KW-0479">Metal-binding</keyword>
<name>A0A930VB90_9ACTN</name>
<feature type="binding site" evidence="4">
    <location>
        <position position="89"/>
    </location>
    <ligand>
        <name>Mg(2+)</name>
        <dbReference type="ChEBI" id="CHEBI:18420"/>
        <label>1</label>
        <note>catalytic</note>
    </ligand>
</feature>
<proteinExistence type="predicted"/>
<dbReference type="Gene3D" id="3.30.540.10">
    <property type="entry name" value="Fructose-1,6-Bisphosphatase, subunit A, domain 1"/>
    <property type="match status" value="1"/>
</dbReference>
<gene>
    <name evidence="5" type="ORF">ISU07_14465</name>
</gene>
<comment type="caution">
    <text evidence="5">The sequence shown here is derived from an EMBL/GenBank/DDBJ whole genome shotgun (WGS) entry which is preliminary data.</text>
</comment>
<dbReference type="InterPro" id="IPR000760">
    <property type="entry name" value="Inositol_monophosphatase-like"/>
</dbReference>
<dbReference type="AlphaFoldDB" id="A0A930VB90"/>
<dbReference type="Pfam" id="PF00459">
    <property type="entry name" value="Inositol_P"/>
    <property type="match status" value="1"/>
</dbReference>
<sequence length="258" mass="28014">METDEVLTLLREVAEEVINPRFRSLSSHEIAEKNPGDLVTVADREAEVLITAALQAAYPGVVVLGEEAYAVDQSLRDRFDAADHAFTVDPVDGTKNFVKGSKDHAVMASEVRGGEVGRAWIWQPQHETAYVAERGAGAFRNGKRLIRPPVGEQLRGVTSKRRWIGRALGALRALELTWVCCGIDYPKIVEGEADYGIYAGTKPWDHAPGSLLLAEAGGFLGTFDGQAYQPQVRVRGGLVSAADRATYDLVQGLIPDLS</sequence>
<accession>A0A930VB90</accession>
<dbReference type="PANTHER" id="PTHR20854">
    <property type="entry name" value="INOSITOL MONOPHOSPHATASE"/>
    <property type="match status" value="1"/>
</dbReference>
<feature type="binding site" evidence="4">
    <location>
        <position position="92"/>
    </location>
    <ligand>
        <name>Mg(2+)</name>
        <dbReference type="ChEBI" id="CHEBI:18420"/>
        <label>1</label>
        <note>catalytic</note>
    </ligand>
</feature>
<evidence type="ECO:0000313" key="5">
    <source>
        <dbReference type="EMBL" id="MBF4764334.1"/>
    </source>
</evidence>
<dbReference type="PANTHER" id="PTHR20854:SF4">
    <property type="entry name" value="INOSITOL-1-MONOPHOSPHATASE-RELATED"/>
    <property type="match status" value="1"/>
</dbReference>
<evidence type="ECO:0000256" key="4">
    <source>
        <dbReference type="PIRSR" id="PIRSR600760-2"/>
    </source>
</evidence>
<dbReference type="PROSITE" id="PS00629">
    <property type="entry name" value="IMP_1"/>
    <property type="match status" value="1"/>
</dbReference>
<comment type="cofactor">
    <cofactor evidence="4">
        <name>Mg(2+)</name>
        <dbReference type="ChEBI" id="CHEBI:18420"/>
    </cofactor>
</comment>
<keyword evidence="6" id="KW-1185">Reference proteome</keyword>
<feature type="binding site" evidence="4">
    <location>
        <position position="205"/>
    </location>
    <ligand>
        <name>Mg(2+)</name>
        <dbReference type="ChEBI" id="CHEBI:18420"/>
        <label>1</label>
        <note>catalytic</note>
    </ligand>
</feature>
<dbReference type="GO" id="GO:0046872">
    <property type="term" value="F:metal ion binding"/>
    <property type="evidence" value="ECO:0007669"/>
    <property type="project" value="UniProtKB-KW"/>
</dbReference>
<evidence type="ECO:0000313" key="6">
    <source>
        <dbReference type="Proteomes" id="UP000640489"/>
    </source>
</evidence>
<dbReference type="CDD" id="cd01637">
    <property type="entry name" value="IMPase_like"/>
    <property type="match status" value="1"/>
</dbReference>